<proteinExistence type="predicted"/>
<evidence type="ECO:0000259" key="5">
    <source>
        <dbReference type="Pfam" id="PF00698"/>
    </source>
</evidence>
<evidence type="ECO:0000256" key="4">
    <source>
        <dbReference type="ARBA" id="ARBA00048462"/>
    </source>
</evidence>
<protein>
    <recommendedName>
        <fullName evidence="1">[acyl-carrier-protein] S-malonyltransferase</fullName>
        <ecNumber evidence="1">2.3.1.39</ecNumber>
    </recommendedName>
</protein>
<evidence type="ECO:0000256" key="1">
    <source>
        <dbReference type="ARBA" id="ARBA00013258"/>
    </source>
</evidence>
<dbReference type="SUPFAM" id="SSF52151">
    <property type="entry name" value="FabD/lysophospholipase-like"/>
    <property type="match status" value="1"/>
</dbReference>
<keyword evidence="2 6" id="KW-0808">Transferase</keyword>
<keyword evidence="3 6" id="KW-0012">Acyltransferase</keyword>
<dbReference type="GO" id="GO:0004314">
    <property type="term" value="F:[acyl-carrier-protein] S-malonyltransferase activity"/>
    <property type="evidence" value="ECO:0007669"/>
    <property type="project" value="UniProtKB-EC"/>
</dbReference>
<evidence type="ECO:0000313" key="7">
    <source>
        <dbReference type="Proteomes" id="UP000318237"/>
    </source>
</evidence>
<dbReference type="Proteomes" id="UP000318237">
    <property type="component" value="Chromosome"/>
</dbReference>
<sequence length="92" mass="10131">MLAASVALWRVWQQQDGKAPTLMAGHSLGEYSALVCAGVIAFADAVRLNCVVNSCRKRCQKARAACLPSLVWMMILSLKPVKNLLKVRSFLR</sequence>
<dbReference type="GO" id="GO:0006633">
    <property type="term" value="P:fatty acid biosynthetic process"/>
    <property type="evidence" value="ECO:0007669"/>
    <property type="project" value="TreeGrafter"/>
</dbReference>
<dbReference type="AlphaFoldDB" id="A0A4Y5ZPT9"/>
<dbReference type="PANTHER" id="PTHR42681:SF1">
    <property type="entry name" value="MALONYL-COA-ACYL CARRIER PROTEIN TRANSACYLASE, MITOCHONDRIAL"/>
    <property type="match status" value="1"/>
</dbReference>
<comment type="catalytic activity">
    <reaction evidence="4">
        <text>holo-[ACP] + malonyl-CoA = malonyl-[ACP] + CoA</text>
        <dbReference type="Rhea" id="RHEA:41792"/>
        <dbReference type="Rhea" id="RHEA-COMP:9623"/>
        <dbReference type="Rhea" id="RHEA-COMP:9685"/>
        <dbReference type="ChEBI" id="CHEBI:57287"/>
        <dbReference type="ChEBI" id="CHEBI:57384"/>
        <dbReference type="ChEBI" id="CHEBI:64479"/>
        <dbReference type="ChEBI" id="CHEBI:78449"/>
        <dbReference type="EC" id="2.3.1.39"/>
    </reaction>
</comment>
<dbReference type="EC" id="2.3.1.39" evidence="1"/>
<dbReference type="EMBL" id="CP041054">
    <property type="protein sequence ID" value="QDE47802.1"/>
    <property type="molecule type" value="Genomic_DNA"/>
</dbReference>
<dbReference type="InterPro" id="IPR050858">
    <property type="entry name" value="Mal-CoA-ACP_Trans/PKS_FabD"/>
</dbReference>
<dbReference type="GO" id="GO:0005829">
    <property type="term" value="C:cytosol"/>
    <property type="evidence" value="ECO:0007669"/>
    <property type="project" value="TreeGrafter"/>
</dbReference>
<dbReference type="PANTHER" id="PTHR42681">
    <property type="entry name" value="MALONYL-COA-ACYL CARRIER PROTEIN TRANSACYLASE, MITOCHONDRIAL"/>
    <property type="match status" value="1"/>
</dbReference>
<organism evidence="6 7">
    <name type="scientific">Enterobacter hormaechei</name>
    <dbReference type="NCBI Taxonomy" id="158836"/>
    <lineage>
        <taxon>Bacteria</taxon>
        <taxon>Pseudomonadati</taxon>
        <taxon>Pseudomonadota</taxon>
        <taxon>Gammaproteobacteria</taxon>
        <taxon>Enterobacterales</taxon>
        <taxon>Enterobacteriaceae</taxon>
        <taxon>Enterobacter</taxon>
        <taxon>Enterobacter cloacae complex</taxon>
    </lineage>
</organism>
<evidence type="ECO:0000313" key="6">
    <source>
        <dbReference type="EMBL" id="QDE47802.1"/>
    </source>
</evidence>
<dbReference type="InterPro" id="IPR016035">
    <property type="entry name" value="Acyl_Trfase/lysoPLipase"/>
</dbReference>
<dbReference type="InterPro" id="IPR001227">
    <property type="entry name" value="Ac_transferase_dom_sf"/>
</dbReference>
<reference evidence="6 7" key="1">
    <citation type="submission" date="2019-06" db="EMBL/GenBank/DDBJ databases">
        <title>Whole genome sequencing of XDR Enterobacter.</title>
        <authorList>
            <person name="Gnana Soundari P."/>
            <person name="Vijayakumar R."/>
            <person name="Krishnan P."/>
        </authorList>
    </citation>
    <scope>NUCLEOTIDE SEQUENCE [LARGE SCALE GENOMIC DNA]</scope>
    <source>
        <strain evidence="6 7">C126</strain>
    </source>
</reference>
<dbReference type="Gene3D" id="3.40.366.10">
    <property type="entry name" value="Malonyl-Coenzyme A Acyl Carrier Protein, domain 2"/>
    <property type="match status" value="1"/>
</dbReference>
<evidence type="ECO:0000256" key="3">
    <source>
        <dbReference type="ARBA" id="ARBA00023315"/>
    </source>
</evidence>
<evidence type="ECO:0000256" key="2">
    <source>
        <dbReference type="ARBA" id="ARBA00022679"/>
    </source>
</evidence>
<accession>A0A4Y5ZPT9</accession>
<name>A0A4Y5ZPT9_9ENTR</name>
<feature type="domain" description="Malonyl-CoA:ACP transacylase (MAT)" evidence="5">
    <location>
        <begin position="3"/>
        <end position="72"/>
    </location>
</feature>
<dbReference type="Pfam" id="PF00698">
    <property type="entry name" value="Acyl_transf_1"/>
    <property type="match status" value="1"/>
</dbReference>
<dbReference type="InterPro" id="IPR014043">
    <property type="entry name" value="Acyl_transferase_dom"/>
</dbReference>
<gene>
    <name evidence="6" type="ORF">EIN43_08090</name>
</gene>